<dbReference type="Pfam" id="PF02810">
    <property type="entry name" value="SEC-C"/>
    <property type="match status" value="1"/>
</dbReference>
<evidence type="ECO:0000313" key="2">
    <source>
        <dbReference type="EMBL" id="MEW9808768.1"/>
    </source>
</evidence>
<keyword evidence="1" id="KW-0472">Membrane</keyword>
<name>A0ABV3R667_9HYPH</name>
<dbReference type="EMBL" id="JBFOCI010000013">
    <property type="protein sequence ID" value="MEW9808768.1"/>
    <property type="molecule type" value="Genomic_DNA"/>
</dbReference>
<sequence length="89" mass="9521">YLPDLTADEVAASAWRGFRRGKRMVVPGLASKAAALLTWLVPTGLILPKVASVQKRKSDCPCGSGKVFTRCCGMKRRYLSKYGGGTGST</sequence>
<dbReference type="RefSeq" id="WP_367726008.1">
    <property type="nucleotide sequence ID" value="NZ_JBFOCI010000013.1"/>
</dbReference>
<reference evidence="2 3" key="1">
    <citation type="submission" date="2024-06" db="EMBL/GenBank/DDBJ databases">
        <authorList>
            <person name="Tuo L."/>
        </authorList>
    </citation>
    <scope>NUCLEOTIDE SEQUENCE [LARGE SCALE GENOMIC DNA]</scope>
    <source>
        <strain evidence="2 3">ZMM04-5</strain>
    </source>
</reference>
<evidence type="ECO:0000256" key="1">
    <source>
        <dbReference type="SAM" id="Phobius"/>
    </source>
</evidence>
<dbReference type="InterPro" id="IPR004027">
    <property type="entry name" value="SEC_C_motif"/>
</dbReference>
<gene>
    <name evidence="2" type="ORF">ABUE31_22525</name>
</gene>
<feature type="non-terminal residue" evidence="2">
    <location>
        <position position="1"/>
    </location>
</feature>
<proteinExistence type="predicted"/>
<dbReference type="SUPFAM" id="SSF103642">
    <property type="entry name" value="Sec-C motif"/>
    <property type="match status" value="1"/>
</dbReference>
<feature type="transmembrane region" description="Helical" evidence="1">
    <location>
        <begin position="29"/>
        <end position="47"/>
    </location>
</feature>
<keyword evidence="1" id="KW-0812">Transmembrane</keyword>
<dbReference type="Gene3D" id="3.10.450.50">
    <property type="match status" value="1"/>
</dbReference>
<keyword evidence="1" id="KW-1133">Transmembrane helix</keyword>
<evidence type="ECO:0000313" key="3">
    <source>
        <dbReference type="Proteomes" id="UP001556196"/>
    </source>
</evidence>
<dbReference type="Proteomes" id="UP001556196">
    <property type="component" value="Unassembled WGS sequence"/>
</dbReference>
<organism evidence="2 3">
    <name type="scientific">Mesorhizobium marinum</name>
    <dbReference type="NCBI Taxonomy" id="3228790"/>
    <lineage>
        <taxon>Bacteria</taxon>
        <taxon>Pseudomonadati</taxon>
        <taxon>Pseudomonadota</taxon>
        <taxon>Alphaproteobacteria</taxon>
        <taxon>Hyphomicrobiales</taxon>
        <taxon>Phyllobacteriaceae</taxon>
        <taxon>Mesorhizobium</taxon>
    </lineage>
</organism>
<keyword evidence="3" id="KW-1185">Reference proteome</keyword>
<accession>A0ABV3R667</accession>
<comment type="caution">
    <text evidence="2">The sequence shown here is derived from an EMBL/GenBank/DDBJ whole genome shotgun (WGS) entry which is preliminary data.</text>
</comment>
<protein>
    <submittedName>
        <fullName evidence="2">SEC-C metal-binding domain-containing protein</fullName>
    </submittedName>
</protein>